<evidence type="ECO:0000313" key="3">
    <source>
        <dbReference type="Proteomes" id="UP001054945"/>
    </source>
</evidence>
<feature type="region of interest" description="Disordered" evidence="1">
    <location>
        <begin position="23"/>
        <end position="46"/>
    </location>
</feature>
<organism evidence="2 3">
    <name type="scientific">Caerostris extrusa</name>
    <name type="common">Bark spider</name>
    <name type="synonym">Caerostris bankana</name>
    <dbReference type="NCBI Taxonomy" id="172846"/>
    <lineage>
        <taxon>Eukaryota</taxon>
        <taxon>Metazoa</taxon>
        <taxon>Ecdysozoa</taxon>
        <taxon>Arthropoda</taxon>
        <taxon>Chelicerata</taxon>
        <taxon>Arachnida</taxon>
        <taxon>Araneae</taxon>
        <taxon>Araneomorphae</taxon>
        <taxon>Entelegynae</taxon>
        <taxon>Araneoidea</taxon>
        <taxon>Araneidae</taxon>
        <taxon>Caerostris</taxon>
    </lineage>
</organism>
<gene>
    <name evidence="2" type="ORF">CEXT_502651</name>
</gene>
<evidence type="ECO:0000313" key="2">
    <source>
        <dbReference type="EMBL" id="GIY56992.1"/>
    </source>
</evidence>
<keyword evidence="3" id="KW-1185">Reference proteome</keyword>
<sequence length="98" mass="10623">MSHWGWFQGADLKVLITTAKGPHVRTEAGASNESAPHKAHNGSRSWKSAAFNGSHRLVCTNLTSYFNGRKIFRNSSKSLSGGVRLELNGLLLQSIKGS</sequence>
<accession>A0AAV4UGK1</accession>
<protein>
    <submittedName>
        <fullName evidence="2">Uncharacterized protein</fullName>
    </submittedName>
</protein>
<dbReference type="EMBL" id="BPLR01012845">
    <property type="protein sequence ID" value="GIY56992.1"/>
    <property type="molecule type" value="Genomic_DNA"/>
</dbReference>
<dbReference type="Proteomes" id="UP001054945">
    <property type="component" value="Unassembled WGS sequence"/>
</dbReference>
<comment type="caution">
    <text evidence="2">The sequence shown here is derived from an EMBL/GenBank/DDBJ whole genome shotgun (WGS) entry which is preliminary data.</text>
</comment>
<name>A0AAV4UGK1_CAEEX</name>
<proteinExistence type="predicted"/>
<evidence type="ECO:0000256" key="1">
    <source>
        <dbReference type="SAM" id="MobiDB-lite"/>
    </source>
</evidence>
<reference evidence="2 3" key="1">
    <citation type="submission" date="2021-06" db="EMBL/GenBank/DDBJ databases">
        <title>Caerostris extrusa draft genome.</title>
        <authorList>
            <person name="Kono N."/>
            <person name="Arakawa K."/>
        </authorList>
    </citation>
    <scope>NUCLEOTIDE SEQUENCE [LARGE SCALE GENOMIC DNA]</scope>
</reference>
<dbReference type="AlphaFoldDB" id="A0AAV4UGK1"/>